<comment type="caution">
    <text evidence="2">The sequence shown here is derived from an EMBL/GenBank/DDBJ whole genome shotgun (WGS) entry which is preliminary data.</text>
</comment>
<dbReference type="AlphaFoldDB" id="A0AAV3R5J0"/>
<gene>
    <name evidence="2" type="ORF">LIER_24553</name>
</gene>
<feature type="region of interest" description="Disordered" evidence="1">
    <location>
        <begin position="1"/>
        <end position="68"/>
    </location>
</feature>
<evidence type="ECO:0000313" key="2">
    <source>
        <dbReference type="EMBL" id="GAA0170252.1"/>
    </source>
</evidence>
<protein>
    <submittedName>
        <fullName evidence="2">Uncharacterized protein</fullName>
    </submittedName>
</protein>
<accession>A0AAV3R5J0</accession>
<feature type="compositionally biased region" description="Polar residues" evidence="1">
    <location>
        <begin position="29"/>
        <end position="57"/>
    </location>
</feature>
<proteinExistence type="predicted"/>
<evidence type="ECO:0000313" key="3">
    <source>
        <dbReference type="Proteomes" id="UP001454036"/>
    </source>
</evidence>
<sequence length="162" mass="17447">MASRLNDEDIEGYPLDANTLSVEPLSIRHPSNSATNSSQARTTPSSSQTAGPTQADTNADKPGDIPTIIHNSLPVAFSDEDLVNFRQYFSITSTVEMGFPLEGEQMFEPLGDPSHSDGPSAPGWTSMYIKSLSYGARFPFGPFVDELLIAVNRAPRQISPSG</sequence>
<keyword evidence="3" id="KW-1185">Reference proteome</keyword>
<name>A0AAV3R5J0_LITER</name>
<organism evidence="2 3">
    <name type="scientific">Lithospermum erythrorhizon</name>
    <name type="common">Purple gromwell</name>
    <name type="synonym">Lithospermum officinale var. erythrorhizon</name>
    <dbReference type="NCBI Taxonomy" id="34254"/>
    <lineage>
        <taxon>Eukaryota</taxon>
        <taxon>Viridiplantae</taxon>
        <taxon>Streptophyta</taxon>
        <taxon>Embryophyta</taxon>
        <taxon>Tracheophyta</taxon>
        <taxon>Spermatophyta</taxon>
        <taxon>Magnoliopsida</taxon>
        <taxon>eudicotyledons</taxon>
        <taxon>Gunneridae</taxon>
        <taxon>Pentapetalae</taxon>
        <taxon>asterids</taxon>
        <taxon>lamiids</taxon>
        <taxon>Boraginales</taxon>
        <taxon>Boraginaceae</taxon>
        <taxon>Boraginoideae</taxon>
        <taxon>Lithospermeae</taxon>
        <taxon>Lithospermum</taxon>
    </lineage>
</organism>
<dbReference type="EMBL" id="BAABME010007159">
    <property type="protein sequence ID" value="GAA0170252.1"/>
    <property type="molecule type" value="Genomic_DNA"/>
</dbReference>
<evidence type="ECO:0000256" key="1">
    <source>
        <dbReference type="SAM" id="MobiDB-lite"/>
    </source>
</evidence>
<dbReference type="Proteomes" id="UP001454036">
    <property type="component" value="Unassembled WGS sequence"/>
</dbReference>
<reference evidence="2 3" key="1">
    <citation type="submission" date="2024-01" db="EMBL/GenBank/DDBJ databases">
        <title>The complete chloroplast genome sequence of Lithospermum erythrorhizon: insights into the phylogenetic relationship among Boraginaceae species and the maternal lineages of purple gromwells.</title>
        <authorList>
            <person name="Okada T."/>
            <person name="Watanabe K."/>
        </authorList>
    </citation>
    <scope>NUCLEOTIDE SEQUENCE [LARGE SCALE GENOMIC DNA]</scope>
</reference>